<protein>
    <submittedName>
        <fullName evidence="2">Beta-fructofuranosidase, insoluble isoenzyme CWINV3-like</fullName>
    </submittedName>
</protein>
<dbReference type="PANTHER" id="PTHR31953">
    <property type="entry name" value="BETA-FRUCTOFURANOSIDASE, INSOLUBLE ISOENZYME CWINV1-RELATED"/>
    <property type="match status" value="1"/>
</dbReference>
<dbReference type="OrthoDB" id="1930580at2759"/>
<evidence type="ECO:0000259" key="1">
    <source>
        <dbReference type="Pfam" id="PF08244"/>
    </source>
</evidence>
<name>A0A1S4A6R0_TOBAC</name>
<dbReference type="PaxDb" id="4097-A0A1S4A6R0"/>
<dbReference type="AlphaFoldDB" id="A0A1S4A6R0"/>
<proteinExistence type="predicted"/>
<dbReference type="RefSeq" id="XP_016472310.1">
    <property type="nucleotide sequence ID" value="XM_016616824.1"/>
</dbReference>
<reference evidence="2" key="1">
    <citation type="submission" date="2025-08" db="UniProtKB">
        <authorList>
            <consortium name="RefSeq"/>
        </authorList>
    </citation>
    <scope>IDENTIFICATION</scope>
</reference>
<sequence>MNFSKCRSAEGFEYDTSKYGAFLDVDPVTEKLSLRTLIDHSIVESFGGGGKTCITTRAYPTLAINDNAHIFVFNNGSHDVEVSGLSAWSLNRAQIN</sequence>
<dbReference type="KEGG" id="nta:107794342"/>
<dbReference type="InterPro" id="IPR013320">
    <property type="entry name" value="ConA-like_dom_sf"/>
</dbReference>
<dbReference type="OMA" id="AWSLNRA"/>
<dbReference type="STRING" id="4097.A0A1S4A6R0"/>
<evidence type="ECO:0000313" key="2">
    <source>
        <dbReference type="RefSeq" id="XP_016472310.1"/>
    </source>
</evidence>
<feature type="domain" description="Glycosyl hydrolase family 32 C-terminal" evidence="1">
    <location>
        <begin position="22"/>
        <end position="89"/>
    </location>
</feature>
<accession>A0A1S4A6R0</accession>
<dbReference type="InterPro" id="IPR013189">
    <property type="entry name" value="Glyco_hydro_32_C"/>
</dbReference>
<organism evidence="2">
    <name type="scientific">Nicotiana tabacum</name>
    <name type="common">Common tobacco</name>
    <dbReference type="NCBI Taxonomy" id="4097"/>
    <lineage>
        <taxon>Eukaryota</taxon>
        <taxon>Viridiplantae</taxon>
        <taxon>Streptophyta</taxon>
        <taxon>Embryophyta</taxon>
        <taxon>Tracheophyta</taxon>
        <taxon>Spermatophyta</taxon>
        <taxon>Magnoliopsida</taxon>
        <taxon>eudicotyledons</taxon>
        <taxon>Gunneridae</taxon>
        <taxon>Pentapetalae</taxon>
        <taxon>asterids</taxon>
        <taxon>lamiids</taxon>
        <taxon>Solanales</taxon>
        <taxon>Solanaceae</taxon>
        <taxon>Nicotianoideae</taxon>
        <taxon>Nicotianeae</taxon>
        <taxon>Nicotiana</taxon>
    </lineage>
</organism>
<dbReference type="Pfam" id="PF08244">
    <property type="entry name" value="Glyco_hydro_32C"/>
    <property type="match status" value="1"/>
</dbReference>
<dbReference type="Gene3D" id="2.60.120.560">
    <property type="entry name" value="Exo-inulinase, domain 1"/>
    <property type="match status" value="1"/>
</dbReference>
<dbReference type="SUPFAM" id="SSF49899">
    <property type="entry name" value="Concanavalin A-like lectins/glucanases"/>
    <property type="match status" value="1"/>
</dbReference>
<dbReference type="InterPro" id="IPR050551">
    <property type="entry name" value="Fructan_Metab_Enzymes"/>
</dbReference>
<gene>
    <name evidence="2" type="primary">LOC107794342</name>
</gene>